<protein>
    <recommendedName>
        <fullName evidence="11">Glycosyltransferase RgtA/B/C/D-like domain-containing protein</fullName>
    </recommendedName>
</protein>
<comment type="subcellular location">
    <subcellularLocation>
        <location evidence="1">Cell membrane</location>
        <topology evidence="1">Multi-pass membrane protein</topology>
    </subcellularLocation>
</comment>
<evidence type="ECO:0000256" key="3">
    <source>
        <dbReference type="ARBA" id="ARBA00022676"/>
    </source>
</evidence>
<evidence type="ECO:0000256" key="4">
    <source>
        <dbReference type="ARBA" id="ARBA00022679"/>
    </source>
</evidence>
<reference evidence="9" key="1">
    <citation type="submission" date="2009-07" db="EMBL/GenBank/DDBJ databases">
        <authorList>
            <consortium name="US DOE Joint Genome Institute (JGI-PGF)"/>
            <person name="Lucas S."/>
            <person name="Copeland A."/>
            <person name="Lapidus A."/>
            <person name="Glavina del Rio T."/>
            <person name="Tice H."/>
            <person name="Bruce D."/>
            <person name="Goodwin L."/>
            <person name="Pitluck S."/>
            <person name="Larimer F."/>
            <person name="Land M.L."/>
            <person name="Mouttaki H."/>
            <person name="He Z."/>
            <person name="Zhou J."/>
            <person name="Hemme C.L."/>
        </authorList>
    </citation>
    <scope>NUCLEOTIDE SEQUENCE</scope>
    <source>
        <strain evidence="9">DSM 2782</strain>
    </source>
</reference>
<feature type="transmembrane region" description="Helical" evidence="8">
    <location>
        <begin position="37"/>
        <end position="56"/>
    </location>
</feature>
<dbReference type="InterPro" id="IPR050297">
    <property type="entry name" value="LipidA_mod_glycosyltrf_83"/>
</dbReference>
<evidence type="ECO:0008006" key="11">
    <source>
        <dbReference type="Google" id="ProtNLM"/>
    </source>
</evidence>
<evidence type="ECO:0000256" key="8">
    <source>
        <dbReference type="SAM" id="Phobius"/>
    </source>
</evidence>
<evidence type="ECO:0000256" key="5">
    <source>
        <dbReference type="ARBA" id="ARBA00022692"/>
    </source>
</evidence>
<evidence type="ECO:0000256" key="1">
    <source>
        <dbReference type="ARBA" id="ARBA00004651"/>
    </source>
</evidence>
<keyword evidence="10" id="KW-1185">Reference proteome</keyword>
<comment type="caution">
    <text evidence="9">The sequence shown here is derived from an EMBL/GenBank/DDBJ whole genome shotgun (WGS) entry which is preliminary data.</text>
</comment>
<reference evidence="9" key="2">
    <citation type="submission" date="2011-01" db="EMBL/GenBank/DDBJ databases">
        <title>The Non-contiguous Finished genome of Clostridium papyrosolvens.</title>
        <authorList>
            <person name="Lucas S."/>
            <person name="Copeland A."/>
            <person name="Lapidus A."/>
            <person name="Cheng J.-F."/>
            <person name="Goodwin L."/>
            <person name="Pitluck S."/>
            <person name="Misra M."/>
            <person name="Chertkov O."/>
            <person name="Detter J.C."/>
            <person name="Han C."/>
            <person name="Tapia R."/>
            <person name="Land M."/>
            <person name="Hauser L."/>
            <person name="Kyrpides N."/>
            <person name="Ivanova N."/>
            <person name="Pagani I."/>
            <person name="Mouttaki H."/>
            <person name="He Z."/>
            <person name="Zhou J."/>
            <person name="Hemme C.L."/>
            <person name="Woyke T."/>
        </authorList>
    </citation>
    <scope>NUCLEOTIDE SEQUENCE [LARGE SCALE GENOMIC DNA]</scope>
    <source>
        <strain evidence="9">DSM 2782</strain>
    </source>
</reference>
<dbReference type="GO" id="GO:0009103">
    <property type="term" value="P:lipopolysaccharide biosynthetic process"/>
    <property type="evidence" value="ECO:0007669"/>
    <property type="project" value="UniProtKB-ARBA"/>
</dbReference>
<evidence type="ECO:0000256" key="7">
    <source>
        <dbReference type="ARBA" id="ARBA00023136"/>
    </source>
</evidence>
<gene>
    <name evidence="9" type="ORF">Cpap_3413</name>
</gene>
<feature type="transmembrane region" description="Helical" evidence="8">
    <location>
        <begin position="259"/>
        <end position="280"/>
    </location>
</feature>
<feature type="transmembrane region" description="Helical" evidence="8">
    <location>
        <begin position="396"/>
        <end position="414"/>
    </location>
</feature>
<feature type="transmembrane region" description="Helical" evidence="8">
    <location>
        <begin position="168"/>
        <end position="186"/>
    </location>
</feature>
<keyword evidence="6 8" id="KW-1133">Transmembrane helix</keyword>
<keyword evidence="4" id="KW-0808">Transferase</keyword>
<evidence type="ECO:0000313" key="10">
    <source>
        <dbReference type="Proteomes" id="UP000003860"/>
    </source>
</evidence>
<evidence type="ECO:0000313" key="9">
    <source>
        <dbReference type="EMBL" id="EGD48985.1"/>
    </source>
</evidence>
<evidence type="ECO:0000256" key="2">
    <source>
        <dbReference type="ARBA" id="ARBA00022475"/>
    </source>
</evidence>
<organism evidence="9 10">
    <name type="scientific">Ruminiclostridium papyrosolvens DSM 2782</name>
    <dbReference type="NCBI Taxonomy" id="588581"/>
    <lineage>
        <taxon>Bacteria</taxon>
        <taxon>Bacillati</taxon>
        <taxon>Bacillota</taxon>
        <taxon>Clostridia</taxon>
        <taxon>Eubacteriales</taxon>
        <taxon>Oscillospiraceae</taxon>
        <taxon>Ruminiclostridium</taxon>
    </lineage>
</organism>
<feature type="transmembrane region" description="Helical" evidence="8">
    <location>
        <begin position="421"/>
        <end position="439"/>
    </location>
</feature>
<keyword evidence="3" id="KW-0328">Glycosyltransferase</keyword>
<dbReference type="GO" id="GO:0005886">
    <property type="term" value="C:plasma membrane"/>
    <property type="evidence" value="ECO:0007669"/>
    <property type="project" value="UniProtKB-SubCell"/>
</dbReference>
<keyword evidence="5 8" id="KW-0812">Transmembrane</keyword>
<dbReference type="GO" id="GO:0016763">
    <property type="term" value="F:pentosyltransferase activity"/>
    <property type="evidence" value="ECO:0007669"/>
    <property type="project" value="TreeGrafter"/>
</dbReference>
<feature type="transmembrane region" description="Helical" evidence="8">
    <location>
        <begin position="63"/>
        <end position="82"/>
    </location>
</feature>
<sequence>MKLKNRDALNKTIIILLTAFTAYLLYLNFLYSVYNNAFIFALMVIPAVLIVYLVSYKINISPLVFFVVIFLLAFAAKGLVAITSDALPISDFNTFYNCAVKLNSGDKSFGHGFYFKSFPYQTGPVIYYAMIMKLFGTGLLPLKLVNCFFMAGSNSLIYLIARKISNDYTARFVALLYLLYPAPYFLTPVLTNQHFAACMFMLSIYLLLETRINFAIRSVASGIFLSFGDAVRPLGVVILGGVVIWAVTQSIREKKLIRIVAAVVMIAAYFLMSFTFSSIVKKADINPEGLSNNYPLWKFVVGFNYETKGSFSYPDQYKIFYIQDFKQRNEVSKKVIKERISISPGKMLDLINTKQEIMWSYFDTMKWGFYNKENNTLVASETMKKYELPILKIEKMYYVLVFILMLAGLCLTLTRKKTGTGIMLIASIICCYFAAHALIEIQVRYRYFAMMLVFVLAAKGSELLMTGFYEYRKKYRLSA</sequence>
<dbReference type="RefSeq" id="WP_004617032.1">
    <property type="nucleotide sequence ID" value="NZ_ACXX02000002.1"/>
</dbReference>
<feature type="transmembrane region" description="Helical" evidence="8">
    <location>
        <begin position="12"/>
        <end position="31"/>
    </location>
</feature>
<keyword evidence="7 8" id="KW-0472">Membrane</keyword>
<name>F1T903_9FIRM</name>
<dbReference type="PANTHER" id="PTHR33908">
    <property type="entry name" value="MANNOSYLTRANSFERASE YKCB-RELATED"/>
    <property type="match status" value="1"/>
</dbReference>
<dbReference type="PANTHER" id="PTHR33908:SF11">
    <property type="entry name" value="MEMBRANE PROTEIN"/>
    <property type="match status" value="1"/>
</dbReference>
<evidence type="ECO:0000256" key="6">
    <source>
        <dbReference type="ARBA" id="ARBA00022989"/>
    </source>
</evidence>
<proteinExistence type="predicted"/>
<dbReference type="eggNOG" id="COG1807">
    <property type="taxonomic scope" value="Bacteria"/>
</dbReference>
<dbReference type="AlphaFoldDB" id="F1T903"/>
<keyword evidence="2" id="KW-1003">Cell membrane</keyword>
<dbReference type="Proteomes" id="UP000003860">
    <property type="component" value="Unassembled WGS sequence"/>
</dbReference>
<dbReference type="STRING" id="588581.Cpap_3413"/>
<feature type="transmembrane region" description="Helical" evidence="8">
    <location>
        <begin position="445"/>
        <end position="469"/>
    </location>
</feature>
<dbReference type="OrthoDB" id="2787520at2"/>
<dbReference type="EMBL" id="ACXX02000002">
    <property type="protein sequence ID" value="EGD48985.1"/>
    <property type="molecule type" value="Genomic_DNA"/>
</dbReference>
<accession>F1T903</accession>